<keyword evidence="4 6" id="KW-0720">Serine protease</keyword>
<reference evidence="9" key="1">
    <citation type="submission" date="2020-08" db="EMBL/GenBank/DDBJ databases">
        <title>Spodoptera exigua strain:BAW_Kor-Di-RS1 Genome sequencing and assembly.</title>
        <authorList>
            <person name="Kim J."/>
            <person name="Nam H.Y."/>
            <person name="Kwon M."/>
            <person name="Choi J.H."/>
            <person name="Cho S.R."/>
            <person name="Kim G.-H."/>
        </authorList>
    </citation>
    <scope>NUCLEOTIDE SEQUENCE</scope>
    <source>
        <strain evidence="9">BAW_Kor-Di-RS1</strain>
        <tissue evidence="9">Whole-body</tissue>
    </source>
</reference>
<gene>
    <name evidence="9" type="ORF">HW555_012115</name>
</gene>
<sequence>GMEILQVEPAIIEEMRDALPSASRIVAGQPAAEGQFPFQGSLRMVASDGSVFSCGGSLMHHKWVLTAAHCLANRITFVVRFGVVNVTRPEVIVESTRKYIHPEYNEIAAGVQTADLALIGLDHHIPYSANIQPSRLMSSAQKAIDYSGVRMIVSGFGRTDDSWNGGTSSETLLWVYQRGISNEECKLWYPTSSVIKEETLCVAYYDNVSQSSCQGDSGGPLTIEDTDGKRTQVGIVSFGAGFPFGCNSPFPSGYVRPGYYHDWFTEVTGIDFDWDSDALVNPPASESNEDESASAESSESASSEEGNKAAVLNAEPAIIEDLRDAEPSGSRIVQGWPAEEGQIPFQGSLRMVNGAGGVSSCGCSLIHHEWVLTAAHCLANRFTFVVRFGVTNLTRPEVIVETTKKHIHPDYDEIRAGVQTADLALLGLDHHIPYSANIQPSRLMSRAQKAIDYAGVRMIVSGFGRTDDLWNGGAASEILLWTLQRGVSNAECLSWYPNSQVIKEETICSGSYDHPSQSSCQGDSGGPLTIEDADGKRTQVGIVSFGSTAGCNSPFPSGFVRPGYYHDWYTEVTGIDFDWDSDAIVEPPVSEEDPPSDGDDDEDPPSEGDDEDSESSESSEKAESSEEAESSESSEEAESVKFVN</sequence>
<dbReference type="PROSITE" id="PS00134">
    <property type="entry name" value="TRYPSIN_HIS"/>
    <property type="match status" value="2"/>
</dbReference>
<proteinExistence type="inferred from homology"/>
<dbReference type="SUPFAM" id="SSF50494">
    <property type="entry name" value="Trypsin-like serine proteases"/>
    <property type="match status" value="2"/>
</dbReference>
<dbReference type="InterPro" id="IPR033116">
    <property type="entry name" value="TRYPSIN_SER"/>
</dbReference>
<dbReference type="PANTHER" id="PTHR24276">
    <property type="entry name" value="POLYSERASE-RELATED"/>
    <property type="match status" value="1"/>
</dbReference>
<evidence type="ECO:0000256" key="2">
    <source>
        <dbReference type="ARBA" id="ARBA00022670"/>
    </source>
</evidence>
<evidence type="ECO:0000256" key="1">
    <source>
        <dbReference type="ARBA" id="ARBA00007664"/>
    </source>
</evidence>
<dbReference type="CDD" id="cd00190">
    <property type="entry name" value="Tryp_SPc"/>
    <property type="match status" value="2"/>
</dbReference>
<evidence type="ECO:0000259" key="8">
    <source>
        <dbReference type="PROSITE" id="PS50240"/>
    </source>
</evidence>
<feature type="domain" description="Peptidase S1" evidence="8">
    <location>
        <begin position="25"/>
        <end position="269"/>
    </location>
</feature>
<feature type="domain" description="Peptidase S1" evidence="8">
    <location>
        <begin position="332"/>
        <end position="585"/>
    </location>
</feature>
<evidence type="ECO:0000313" key="10">
    <source>
        <dbReference type="Proteomes" id="UP000648187"/>
    </source>
</evidence>
<evidence type="ECO:0000256" key="7">
    <source>
        <dbReference type="SAM" id="MobiDB-lite"/>
    </source>
</evidence>
<dbReference type="Proteomes" id="UP000648187">
    <property type="component" value="Unassembled WGS sequence"/>
</dbReference>
<organism evidence="9 10">
    <name type="scientific">Spodoptera exigua</name>
    <name type="common">Beet armyworm</name>
    <name type="synonym">Noctua fulgens</name>
    <dbReference type="NCBI Taxonomy" id="7107"/>
    <lineage>
        <taxon>Eukaryota</taxon>
        <taxon>Metazoa</taxon>
        <taxon>Ecdysozoa</taxon>
        <taxon>Arthropoda</taxon>
        <taxon>Hexapoda</taxon>
        <taxon>Insecta</taxon>
        <taxon>Pterygota</taxon>
        <taxon>Neoptera</taxon>
        <taxon>Endopterygota</taxon>
        <taxon>Lepidoptera</taxon>
        <taxon>Glossata</taxon>
        <taxon>Ditrysia</taxon>
        <taxon>Noctuoidea</taxon>
        <taxon>Noctuidae</taxon>
        <taxon>Amphipyrinae</taxon>
        <taxon>Spodoptera</taxon>
    </lineage>
</organism>
<dbReference type="InterPro" id="IPR018114">
    <property type="entry name" value="TRYPSIN_HIS"/>
</dbReference>
<evidence type="ECO:0000313" key="9">
    <source>
        <dbReference type="EMBL" id="KAF9408093.1"/>
    </source>
</evidence>
<dbReference type="InterPro" id="IPR050430">
    <property type="entry name" value="Peptidase_S1"/>
</dbReference>
<dbReference type="SMART" id="SM00020">
    <property type="entry name" value="Tryp_SPc"/>
    <property type="match status" value="2"/>
</dbReference>
<keyword evidence="3 6" id="KW-0378">Hydrolase</keyword>
<dbReference type="InterPro" id="IPR001254">
    <property type="entry name" value="Trypsin_dom"/>
</dbReference>
<feature type="non-terminal residue" evidence="9">
    <location>
        <position position="644"/>
    </location>
</feature>
<keyword evidence="2 6" id="KW-0645">Protease</keyword>
<dbReference type="GO" id="GO:0006508">
    <property type="term" value="P:proteolysis"/>
    <property type="evidence" value="ECO:0007669"/>
    <property type="project" value="UniProtKB-KW"/>
</dbReference>
<feature type="compositionally biased region" description="Acidic residues" evidence="7">
    <location>
        <begin position="585"/>
        <end position="617"/>
    </location>
</feature>
<evidence type="ECO:0000256" key="6">
    <source>
        <dbReference type="RuleBase" id="RU363034"/>
    </source>
</evidence>
<feature type="region of interest" description="Disordered" evidence="7">
    <location>
        <begin position="278"/>
        <end position="309"/>
    </location>
</feature>
<dbReference type="EMBL" id="JACKWZ010000408">
    <property type="protein sequence ID" value="KAF9408093.1"/>
    <property type="molecule type" value="Genomic_DNA"/>
</dbReference>
<accession>A0A835G844</accession>
<dbReference type="InterPro" id="IPR043504">
    <property type="entry name" value="Peptidase_S1_PA_chymotrypsin"/>
</dbReference>
<dbReference type="GO" id="GO:0004252">
    <property type="term" value="F:serine-type endopeptidase activity"/>
    <property type="evidence" value="ECO:0007669"/>
    <property type="project" value="InterPro"/>
</dbReference>
<evidence type="ECO:0000256" key="4">
    <source>
        <dbReference type="ARBA" id="ARBA00022825"/>
    </source>
</evidence>
<comment type="caution">
    <text evidence="9">The sequence shown here is derived from an EMBL/GenBank/DDBJ whole genome shotgun (WGS) entry which is preliminary data.</text>
</comment>
<feature type="compositionally biased region" description="Acidic residues" evidence="7">
    <location>
        <begin position="625"/>
        <end position="637"/>
    </location>
</feature>
<keyword evidence="10" id="KW-1185">Reference proteome</keyword>
<feature type="compositionally biased region" description="Low complexity" evidence="7">
    <location>
        <begin position="294"/>
        <end position="304"/>
    </location>
</feature>
<dbReference type="Gene3D" id="2.40.10.10">
    <property type="entry name" value="Trypsin-like serine proteases"/>
    <property type="match status" value="2"/>
</dbReference>
<dbReference type="PROSITE" id="PS00135">
    <property type="entry name" value="TRYPSIN_SER"/>
    <property type="match status" value="2"/>
</dbReference>
<evidence type="ECO:0000256" key="5">
    <source>
        <dbReference type="ARBA" id="ARBA00023157"/>
    </source>
</evidence>
<dbReference type="PROSITE" id="PS50240">
    <property type="entry name" value="TRYPSIN_DOM"/>
    <property type="match status" value="2"/>
</dbReference>
<dbReference type="InterPro" id="IPR001314">
    <property type="entry name" value="Peptidase_S1A"/>
</dbReference>
<comment type="similarity">
    <text evidence="1">Belongs to the peptidase S1 family.</text>
</comment>
<evidence type="ECO:0000256" key="3">
    <source>
        <dbReference type="ARBA" id="ARBA00022801"/>
    </source>
</evidence>
<dbReference type="PRINTS" id="PR00722">
    <property type="entry name" value="CHYMOTRYPSIN"/>
</dbReference>
<dbReference type="Pfam" id="PF00089">
    <property type="entry name" value="Trypsin"/>
    <property type="match status" value="2"/>
</dbReference>
<dbReference type="PANTHER" id="PTHR24276:SF98">
    <property type="entry name" value="FI18310P1-RELATED"/>
    <property type="match status" value="1"/>
</dbReference>
<dbReference type="InterPro" id="IPR009003">
    <property type="entry name" value="Peptidase_S1_PA"/>
</dbReference>
<protein>
    <recommendedName>
        <fullName evidence="8">Peptidase S1 domain-containing protein</fullName>
    </recommendedName>
</protein>
<name>A0A835G844_SPOEX</name>
<keyword evidence="5" id="KW-1015">Disulfide bond</keyword>
<feature type="region of interest" description="Disordered" evidence="7">
    <location>
        <begin position="512"/>
        <end position="532"/>
    </location>
</feature>
<feature type="region of interest" description="Disordered" evidence="7">
    <location>
        <begin position="585"/>
        <end position="644"/>
    </location>
</feature>
<dbReference type="AlphaFoldDB" id="A0A835G844"/>